<name>A0ABW0QZ35_9BACL</name>
<sequence>MSLKDVDWQLILPLIVVQAALMIIALIDLVRRESKAVRGPKLMWVFIIVLGSLLGPVVYFTVGRKSDY</sequence>
<dbReference type="Pfam" id="PF13396">
    <property type="entry name" value="PLDc_N"/>
    <property type="match status" value="1"/>
</dbReference>
<reference evidence="9" key="1">
    <citation type="journal article" date="2019" name="Int. J. Syst. Evol. Microbiol.">
        <title>The Global Catalogue of Microorganisms (GCM) 10K type strain sequencing project: providing services to taxonomists for standard genome sequencing and annotation.</title>
        <authorList>
            <consortium name="The Broad Institute Genomics Platform"/>
            <consortium name="The Broad Institute Genome Sequencing Center for Infectious Disease"/>
            <person name="Wu L."/>
            <person name="Ma J."/>
        </authorList>
    </citation>
    <scope>NUCLEOTIDE SEQUENCE [LARGE SCALE GENOMIC DNA]</scope>
    <source>
        <strain evidence="9">CGMCC 1.18578</strain>
    </source>
</reference>
<keyword evidence="9" id="KW-1185">Reference proteome</keyword>
<evidence type="ECO:0000256" key="2">
    <source>
        <dbReference type="ARBA" id="ARBA00022475"/>
    </source>
</evidence>
<accession>A0ABW0QZ35</accession>
<evidence type="ECO:0000256" key="4">
    <source>
        <dbReference type="ARBA" id="ARBA00022989"/>
    </source>
</evidence>
<keyword evidence="5 6" id="KW-0472">Membrane</keyword>
<evidence type="ECO:0000313" key="8">
    <source>
        <dbReference type="EMBL" id="MFC5528867.1"/>
    </source>
</evidence>
<comment type="caution">
    <text evidence="8">The sequence shown here is derived from an EMBL/GenBank/DDBJ whole genome shotgun (WGS) entry which is preliminary data.</text>
</comment>
<keyword evidence="4 6" id="KW-1133">Transmembrane helix</keyword>
<evidence type="ECO:0000313" key="9">
    <source>
        <dbReference type="Proteomes" id="UP001596108"/>
    </source>
</evidence>
<feature type="transmembrane region" description="Helical" evidence="6">
    <location>
        <begin position="6"/>
        <end position="30"/>
    </location>
</feature>
<dbReference type="InterPro" id="IPR027379">
    <property type="entry name" value="CLS_N"/>
</dbReference>
<proteinExistence type="predicted"/>
<evidence type="ECO:0000259" key="7">
    <source>
        <dbReference type="Pfam" id="PF13396"/>
    </source>
</evidence>
<keyword evidence="3 6" id="KW-0812">Transmembrane</keyword>
<dbReference type="RefSeq" id="WP_378110731.1">
    <property type="nucleotide sequence ID" value="NZ_JBHSNC010000013.1"/>
</dbReference>
<evidence type="ECO:0000256" key="6">
    <source>
        <dbReference type="SAM" id="Phobius"/>
    </source>
</evidence>
<comment type="subcellular location">
    <subcellularLocation>
        <location evidence="1">Cell membrane</location>
        <topology evidence="1">Multi-pass membrane protein</topology>
    </subcellularLocation>
</comment>
<evidence type="ECO:0000256" key="3">
    <source>
        <dbReference type="ARBA" id="ARBA00022692"/>
    </source>
</evidence>
<dbReference type="EMBL" id="JBHSNC010000013">
    <property type="protein sequence ID" value="MFC5528867.1"/>
    <property type="molecule type" value="Genomic_DNA"/>
</dbReference>
<evidence type="ECO:0000256" key="5">
    <source>
        <dbReference type="ARBA" id="ARBA00023136"/>
    </source>
</evidence>
<protein>
    <submittedName>
        <fullName evidence="8">PLD nuclease N-terminal domain-containing protein</fullName>
    </submittedName>
</protein>
<feature type="transmembrane region" description="Helical" evidence="6">
    <location>
        <begin position="42"/>
        <end position="62"/>
    </location>
</feature>
<evidence type="ECO:0000256" key="1">
    <source>
        <dbReference type="ARBA" id="ARBA00004651"/>
    </source>
</evidence>
<keyword evidence="2" id="KW-1003">Cell membrane</keyword>
<gene>
    <name evidence="8" type="ORF">ACFPQ4_05280</name>
</gene>
<feature type="domain" description="Cardiolipin synthase N-terminal" evidence="7">
    <location>
        <begin position="20"/>
        <end position="64"/>
    </location>
</feature>
<organism evidence="8 9">
    <name type="scientific">Cohnella yongneupensis</name>
    <dbReference type="NCBI Taxonomy" id="425006"/>
    <lineage>
        <taxon>Bacteria</taxon>
        <taxon>Bacillati</taxon>
        <taxon>Bacillota</taxon>
        <taxon>Bacilli</taxon>
        <taxon>Bacillales</taxon>
        <taxon>Paenibacillaceae</taxon>
        <taxon>Cohnella</taxon>
    </lineage>
</organism>
<dbReference type="Proteomes" id="UP001596108">
    <property type="component" value="Unassembled WGS sequence"/>
</dbReference>